<accession>E3NWF8</accession>
<evidence type="ECO:0000313" key="2">
    <source>
        <dbReference type="EMBL" id="EFP02271.1"/>
    </source>
</evidence>
<protein>
    <submittedName>
        <fullName evidence="2">Uncharacterized protein</fullName>
    </submittedName>
</protein>
<feature type="compositionally biased region" description="Basic residues" evidence="1">
    <location>
        <begin position="81"/>
        <end position="92"/>
    </location>
</feature>
<keyword evidence="3" id="KW-1185">Reference proteome</keyword>
<feature type="region of interest" description="Disordered" evidence="1">
    <location>
        <begin position="51"/>
        <end position="109"/>
    </location>
</feature>
<dbReference type="AlphaFoldDB" id="E3NWF8"/>
<name>E3NWF8_CAERE</name>
<dbReference type="InParanoid" id="E3NWF8"/>
<gene>
    <name evidence="2" type="ORF">CRE_29408</name>
</gene>
<dbReference type="EMBL" id="DS271550">
    <property type="protein sequence ID" value="EFP02271.1"/>
    <property type="molecule type" value="Genomic_DNA"/>
</dbReference>
<feature type="compositionally biased region" description="Basic and acidic residues" evidence="1">
    <location>
        <begin position="69"/>
        <end position="80"/>
    </location>
</feature>
<proteinExistence type="predicted"/>
<evidence type="ECO:0000256" key="1">
    <source>
        <dbReference type="SAM" id="MobiDB-lite"/>
    </source>
</evidence>
<organism evidence="3">
    <name type="scientific">Caenorhabditis remanei</name>
    <name type="common">Caenorhabditis vulgaris</name>
    <dbReference type="NCBI Taxonomy" id="31234"/>
    <lineage>
        <taxon>Eukaryota</taxon>
        <taxon>Metazoa</taxon>
        <taxon>Ecdysozoa</taxon>
        <taxon>Nematoda</taxon>
        <taxon>Chromadorea</taxon>
        <taxon>Rhabditida</taxon>
        <taxon>Rhabditina</taxon>
        <taxon>Rhabditomorpha</taxon>
        <taxon>Rhabditoidea</taxon>
        <taxon>Rhabditidae</taxon>
        <taxon>Peloderinae</taxon>
        <taxon>Caenorhabditis</taxon>
    </lineage>
</organism>
<sequence length="109" mass="12061">MRHGDALALLVRDSRIEPRVGEVGEVVEDHDRDRDDEEAALEHRVVAVEHGFVERASDAGPGEDDLDEDRAAHDAAERERDHRHRGQHRVAHRVGADDPAAGEPSSPAR</sequence>
<reference evidence="2" key="1">
    <citation type="submission" date="2007-07" db="EMBL/GenBank/DDBJ databases">
        <title>PCAP assembly of the Caenorhabditis remanei genome.</title>
        <authorList>
            <consortium name="The Caenorhabditis remanei Sequencing Consortium"/>
            <person name="Wilson R.K."/>
        </authorList>
    </citation>
    <scope>NUCLEOTIDE SEQUENCE [LARGE SCALE GENOMIC DNA]</scope>
    <source>
        <strain evidence="2">PB4641</strain>
    </source>
</reference>
<dbReference type="Proteomes" id="UP000008281">
    <property type="component" value="Unassembled WGS sequence"/>
</dbReference>
<evidence type="ECO:0000313" key="3">
    <source>
        <dbReference type="Proteomes" id="UP000008281"/>
    </source>
</evidence>
<dbReference type="HOGENOM" id="CLU_2186406_0_0_1"/>